<sequence>MALSLMRRLEGLLSQAEPAKPERIQLSPKAVEKPAQSGQSRIVQMREWWNHLDYDWKNVFKKAINICKISWWNMRKFKKAVPNCQVDF</sequence>
<evidence type="ECO:0000313" key="1">
    <source>
        <dbReference type="EMBL" id="KHD04869.1"/>
    </source>
</evidence>
<gene>
    <name evidence="1" type="ORF">PN36_32760</name>
</gene>
<keyword evidence="2" id="KW-1185">Reference proteome</keyword>
<accession>A0A0A6P3E8</accession>
<comment type="caution">
    <text evidence="1">The sequence shown here is derived from an EMBL/GenBank/DDBJ whole genome shotgun (WGS) entry which is preliminary data.</text>
</comment>
<dbReference type="Proteomes" id="UP000030428">
    <property type="component" value="Unassembled WGS sequence"/>
</dbReference>
<reference evidence="1 2" key="1">
    <citation type="journal article" date="2016" name="Front. Microbiol.">
        <title>Single-Cell (Meta-)Genomics of a Dimorphic Candidatus Thiomargarita nelsonii Reveals Genomic Plasticity.</title>
        <authorList>
            <person name="Flood B.E."/>
            <person name="Fliss P."/>
            <person name="Jones D.S."/>
            <person name="Dick G.J."/>
            <person name="Jain S."/>
            <person name="Kaster A.K."/>
            <person name="Winkel M."/>
            <person name="Mussmann M."/>
            <person name="Bailey J."/>
        </authorList>
    </citation>
    <scope>NUCLEOTIDE SEQUENCE [LARGE SCALE GENOMIC DNA]</scope>
    <source>
        <strain evidence="1">Hydrate Ridge</strain>
    </source>
</reference>
<organism evidence="1 2">
    <name type="scientific">Candidatus Thiomargarita nelsonii</name>
    <dbReference type="NCBI Taxonomy" id="1003181"/>
    <lineage>
        <taxon>Bacteria</taxon>
        <taxon>Pseudomonadati</taxon>
        <taxon>Pseudomonadota</taxon>
        <taxon>Gammaproteobacteria</taxon>
        <taxon>Thiotrichales</taxon>
        <taxon>Thiotrichaceae</taxon>
        <taxon>Thiomargarita</taxon>
    </lineage>
</organism>
<dbReference type="AlphaFoldDB" id="A0A0A6P3E8"/>
<dbReference type="EMBL" id="JSZA02000300">
    <property type="protein sequence ID" value="KHD04869.1"/>
    <property type="molecule type" value="Genomic_DNA"/>
</dbReference>
<evidence type="ECO:0000313" key="2">
    <source>
        <dbReference type="Proteomes" id="UP000030428"/>
    </source>
</evidence>
<proteinExistence type="predicted"/>
<protein>
    <submittedName>
        <fullName evidence="1">Uncharacterized protein</fullName>
    </submittedName>
</protein>
<name>A0A0A6P3E8_9GAMM</name>